<dbReference type="SUPFAM" id="SSF53649">
    <property type="entry name" value="Alkaline phosphatase-like"/>
    <property type="match status" value="1"/>
</dbReference>
<organism evidence="2 3">
    <name type="scientific">Sporanaerobacter acetigenes DSM 13106</name>
    <dbReference type="NCBI Taxonomy" id="1123281"/>
    <lineage>
        <taxon>Bacteria</taxon>
        <taxon>Bacillati</taxon>
        <taxon>Bacillota</taxon>
        <taxon>Tissierellia</taxon>
        <taxon>Tissierellales</taxon>
        <taxon>Sporanaerobacteraceae</taxon>
        <taxon>Sporanaerobacter</taxon>
    </lineage>
</organism>
<keyword evidence="1" id="KW-1133">Transmembrane helix</keyword>
<feature type="transmembrane region" description="Helical" evidence="1">
    <location>
        <begin position="372"/>
        <end position="395"/>
    </location>
</feature>
<dbReference type="RefSeq" id="WP_072743182.1">
    <property type="nucleotide sequence ID" value="NZ_FQXR01000003.1"/>
</dbReference>
<keyword evidence="1" id="KW-0812">Transmembrane</keyword>
<sequence length="717" mass="80321">MHKSKYIIWFFILMIVFSIFTNEYSFAEENKDSKKTVYIVVMNKYTLEDIDNMPKLKKIIDEGSIGLMNTKGLYGYKGPESFLTINSSKKAYTTDEGAKVYNLNENNVEVYERRIAPIEGSYEVGNTNLNKIIESNKENTYVPYIGALGDSLHEDKLKTAIFGNADTIDKVYRPSSLIPMDSRGLIDFGNVDSVLIADSEAPYGFRTDYDKLIEEIGKVKDESSLIVIETGDLDRLSFYSSELTDEMFEKHRTEILYRIDVFLENLIEGIDKDNSLLIILSPNSGEERIQNSKISPAIIWGNNIPKGILTSSTTKRDGVITNIDIAPTIANFLNASREKMSGNTVDYKQNTKNLEFILNSSKRIDIVSRSRFYLLSIYSTISIIGILFATIVLVLKIKIKNNLYKTLKLFLITIGIMPVGFLLVSFGKWDTYIQFILTLLLMMVSLIFIACKLKGNNKAILISGLIYVIIIVDMFSGSNLARYSVLGHDPTIGARYFGLGNELVGVFLGATTVFLSMILNKGGNKFISYILLLLSAIIVGHPKLGANVGGTISIVFALLYFIMESLDREMSLKKILSMGILTILFVMAMAFIDIKFNPNPTHLGKTIMMMNSDGNSIANNIALRKIIMNIKLVGSSIWTKSLYVNIFCQVLITTVLGDKIRDIFNKNKYLFIGFTSGIVGSIVGFLVNDSGIILAALAMNLIMIFFIYTMMEYLVNE</sequence>
<dbReference type="STRING" id="1123281.SAMN02745180_00600"/>
<feature type="transmembrane region" description="Helical" evidence="1">
    <location>
        <begin position="7"/>
        <end position="27"/>
    </location>
</feature>
<evidence type="ECO:0000313" key="2">
    <source>
        <dbReference type="EMBL" id="SHH60835.1"/>
    </source>
</evidence>
<feature type="transmembrane region" description="Helical" evidence="1">
    <location>
        <begin position="548"/>
        <end position="563"/>
    </location>
</feature>
<feature type="transmembrane region" description="Helical" evidence="1">
    <location>
        <begin position="432"/>
        <end position="451"/>
    </location>
</feature>
<dbReference type="Gene3D" id="3.40.720.10">
    <property type="entry name" value="Alkaline Phosphatase, subunit A"/>
    <property type="match status" value="1"/>
</dbReference>
<dbReference type="OrthoDB" id="3199331at2"/>
<reference evidence="2 3" key="1">
    <citation type="submission" date="2016-11" db="EMBL/GenBank/DDBJ databases">
        <authorList>
            <person name="Jaros S."/>
            <person name="Januszkiewicz K."/>
            <person name="Wedrychowicz H."/>
        </authorList>
    </citation>
    <scope>NUCLEOTIDE SEQUENCE [LARGE SCALE GENOMIC DNA]</scope>
    <source>
        <strain evidence="2 3">DSM 13106</strain>
    </source>
</reference>
<feature type="transmembrane region" description="Helical" evidence="1">
    <location>
        <begin position="458"/>
        <end position="476"/>
    </location>
</feature>
<dbReference type="AlphaFoldDB" id="A0A1M5UCQ4"/>
<name>A0A1M5UCQ4_9FIRM</name>
<feature type="transmembrane region" description="Helical" evidence="1">
    <location>
        <begin position="693"/>
        <end position="715"/>
    </location>
</feature>
<feature type="transmembrane region" description="Helical" evidence="1">
    <location>
        <begin position="496"/>
        <end position="519"/>
    </location>
</feature>
<evidence type="ECO:0000313" key="3">
    <source>
        <dbReference type="Proteomes" id="UP000184389"/>
    </source>
</evidence>
<feature type="transmembrane region" description="Helical" evidence="1">
    <location>
        <begin position="407"/>
        <end position="426"/>
    </location>
</feature>
<accession>A0A1M5UCQ4</accession>
<keyword evidence="1" id="KW-0472">Membrane</keyword>
<feature type="transmembrane region" description="Helical" evidence="1">
    <location>
        <begin position="575"/>
        <end position="592"/>
    </location>
</feature>
<dbReference type="Proteomes" id="UP000184389">
    <property type="component" value="Unassembled WGS sequence"/>
</dbReference>
<dbReference type="EMBL" id="FQXR01000003">
    <property type="protein sequence ID" value="SHH60835.1"/>
    <property type="molecule type" value="Genomic_DNA"/>
</dbReference>
<gene>
    <name evidence="2" type="ORF">SAMN02745180_00600</name>
</gene>
<feature type="transmembrane region" description="Helical" evidence="1">
    <location>
        <begin position="637"/>
        <end position="657"/>
    </location>
</feature>
<feature type="transmembrane region" description="Helical" evidence="1">
    <location>
        <begin position="526"/>
        <end position="542"/>
    </location>
</feature>
<protein>
    <submittedName>
        <fullName evidence="2">Uncharacterized protein</fullName>
    </submittedName>
</protein>
<feature type="transmembrane region" description="Helical" evidence="1">
    <location>
        <begin position="669"/>
        <end position="687"/>
    </location>
</feature>
<evidence type="ECO:0000256" key="1">
    <source>
        <dbReference type="SAM" id="Phobius"/>
    </source>
</evidence>
<proteinExistence type="predicted"/>
<keyword evidence="3" id="KW-1185">Reference proteome</keyword>
<dbReference type="InterPro" id="IPR017850">
    <property type="entry name" value="Alkaline_phosphatase_core_sf"/>
</dbReference>